<dbReference type="Gene3D" id="2.60.120.10">
    <property type="entry name" value="Jelly Rolls"/>
    <property type="match status" value="1"/>
</dbReference>
<dbReference type="InterPro" id="IPR013096">
    <property type="entry name" value="Cupin_2"/>
</dbReference>
<dbReference type="InterPro" id="IPR011051">
    <property type="entry name" value="RmlC_Cupin_sf"/>
</dbReference>
<dbReference type="EC" id="3.5.3.26" evidence="2"/>
<dbReference type="STRING" id="47917.AV650_10195"/>
<dbReference type="SUPFAM" id="SSF51182">
    <property type="entry name" value="RmlC-like cupins"/>
    <property type="match status" value="1"/>
</dbReference>
<dbReference type="AlphaFoldDB" id="A0A0F7D276"/>
<reference evidence="3" key="1">
    <citation type="submission" date="2019-05" db="EMBL/GenBank/DDBJ databases">
        <authorList>
            <consortium name="Pathogen Informatics"/>
        </authorList>
    </citation>
    <scope>NUCLEOTIDE SEQUENCE [LARGE SCALE GENOMIC DNA]</scope>
    <source>
        <strain evidence="3">NCTC12965</strain>
    </source>
</reference>
<dbReference type="InterPro" id="IPR014710">
    <property type="entry name" value="RmlC-like_jellyroll"/>
</dbReference>
<protein>
    <submittedName>
        <fullName evidence="2">(S)-ureidoglycine aminohydrolase</fullName>
        <ecNumber evidence="2">3.5.3.26</ecNumber>
    </submittedName>
    <submittedName>
        <fullName evidence="3">Uncharacterized conserved protein, contains double-stranded beta-helix domain</fullName>
    </submittedName>
</protein>
<dbReference type="RefSeq" id="WP_024486475.1">
    <property type="nucleotide sequence ID" value="NZ_CAMISB010000008.1"/>
</dbReference>
<evidence type="ECO:0000313" key="3">
    <source>
        <dbReference type="EMBL" id="VTR24999.1"/>
    </source>
</evidence>
<dbReference type="PANTHER" id="PTHR34571">
    <property type="entry name" value="(S)-UREIDOGLYCINE AMINOHYDROLASE"/>
    <property type="match status" value="1"/>
</dbReference>
<reference evidence="2" key="2">
    <citation type="submission" date="2020-08" db="EMBL/GenBank/DDBJ databases">
        <title>Food and environmental bacterial isolates.</title>
        <authorList>
            <person name="Richter L."/>
            <person name="Du Plessis E.M."/>
            <person name="Duvenage S."/>
            <person name="Allam M."/>
            <person name="Korsten L."/>
        </authorList>
    </citation>
    <scope>NUCLEOTIDE SEQUENCE</scope>
    <source>
        <strain evidence="2">UPMP2127</strain>
    </source>
</reference>
<dbReference type="PANTHER" id="PTHR34571:SF1">
    <property type="entry name" value="(S)-UREIDOGLYCINE AMINOHYDROLASE"/>
    <property type="match status" value="1"/>
</dbReference>
<dbReference type="InterPro" id="IPR017627">
    <property type="entry name" value="UGHY"/>
</dbReference>
<dbReference type="CDD" id="cd02211">
    <property type="entry name" value="cupin_UGlyAH_N"/>
    <property type="match status" value="1"/>
</dbReference>
<dbReference type="InterPro" id="IPR044704">
    <property type="entry name" value="UGlyAH_cupin_N"/>
</dbReference>
<dbReference type="Pfam" id="PF07883">
    <property type="entry name" value="Cupin_2"/>
    <property type="match status" value="1"/>
</dbReference>
<dbReference type="InterPro" id="IPR044697">
    <property type="entry name" value="UGlyAH_cupin_C"/>
</dbReference>
<gene>
    <name evidence="3" type="primary">ylbA</name>
    <name evidence="2" type="synonym">allE</name>
    <name evidence="2" type="ORF">H8J20_05725</name>
    <name evidence="3" type="ORF">NCTC12965_02090</name>
</gene>
<evidence type="ECO:0000259" key="1">
    <source>
        <dbReference type="Pfam" id="PF07883"/>
    </source>
</evidence>
<dbReference type="NCBIfam" id="TIGR03214">
    <property type="entry name" value="ura-cupin"/>
    <property type="match status" value="1"/>
</dbReference>
<sequence>MGYINNQIGYPKDILASRSIIKRDNYAVIPPDGLVRNIIPGFENCDVTILATPKLGATFVDYLVTLHDGGRNQQGFGGENIETLVYVIEGNITASADSTDYPLTTGGYLYCPAGVMLRLENTNGGKPSQLFLYKRVYNRIKGYEAHVVSNNVNKLERIHYEGMSDVILQDLLPKDLGFDMNIHILSFKPGASHGYIETHVQEHGAYILSGAGVYNLDNEWIPVKKGDYIFMAAYVPQAGYAVGQEEFSYIYSKDCNRDVDF</sequence>
<keyword evidence="2" id="KW-0378">Hydrolase</keyword>
<dbReference type="CDD" id="cd02212">
    <property type="entry name" value="cupin_UGlyAH_C"/>
    <property type="match status" value="1"/>
</dbReference>
<organism evidence="3">
    <name type="scientific">Serratia fonticola</name>
    <dbReference type="NCBI Taxonomy" id="47917"/>
    <lineage>
        <taxon>Bacteria</taxon>
        <taxon>Pseudomonadati</taxon>
        <taxon>Pseudomonadota</taxon>
        <taxon>Gammaproteobacteria</taxon>
        <taxon>Enterobacterales</taxon>
        <taxon>Yersiniaceae</taxon>
        <taxon>Serratia</taxon>
    </lineage>
</organism>
<dbReference type="EMBL" id="CABEEZ010000038">
    <property type="protein sequence ID" value="VTR24999.1"/>
    <property type="molecule type" value="Genomic_DNA"/>
</dbReference>
<name>A0A0F7D276_SERFO</name>
<dbReference type="EMBL" id="JACNYO010000004">
    <property type="protein sequence ID" value="MBC3211629.1"/>
    <property type="molecule type" value="Genomic_DNA"/>
</dbReference>
<dbReference type="GeneID" id="30321417"/>
<proteinExistence type="predicted"/>
<dbReference type="KEGG" id="sfg:AV650_10195"/>
<feature type="domain" description="Cupin type-2" evidence="1">
    <location>
        <begin position="185"/>
        <end position="249"/>
    </location>
</feature>
<evidence type="ECO:0000313" key="2">
    <source>
        <dbReference type="EMBL" id="MBC3211629.1"/>
    </source>
</evidence>
<accession>A0A0F7D276</accession>
<dbReference type="GO" id="GO:0071522">
    <property type="term" value="F:ureidoglycine aminohydrolase activity"/>
    <property type="evidence" value="ECO:0007669"/>
    <property type="project" value="UniProtKB-EC"/>
</dbReference>
<dbReference type="KEGG" id="sfw:WN53_14675"/>
<dbReference type="OrthoDB" id="9814939at2"/>
<dbReference type="Proteomes" id="UP000659084">
    <property type="component" value="Unassembled WGS sequence"/>
</dbReference>